<feature type="non-terminal residue" evidence="2">
    <location>
        <position position="1"/>
    </location>
</feature>
<feature type="non-terminal residue" evidence="2">
    <location>
        <position position="71"/>
    </location>
</feature>
<proteinExistence type="predicted"/>
<accession>A0A1A8RHI0</accession>
<gene>
    <name evidence="2" type="primary">CCDC61</name>
</gene>
<feature type="region of interest" description="Disordered" evidence="1">
    <location>
        <begin position="1"/>
        <end position="21"/>
    </location>
</feature>
<dbReference type="AlphaFoldDB" id="A0A1A8RHI0"/>
<reference evidence="2" key="2">
    <citation type="submission" date="2016-06" db="EMBL/GenBank/DDBJ databases">
        <title>The genome of a short-lived fish provides insights into sex chromosome evolution and the genetic control of aging.</title>
        <authorList>
            <person name="Reichwald K."/>
            <person name="Felder M."/>
            <person name="Petzold A."/>
            <person name="Koch P."/>
            <person name="Groth M."/>
            <person name="Platzer M."/>
        </authorList>
    </citation>
    <scope>NUCLEOTIDE SEQUENCE</scope>
    <source>
        <tissue evidence="2">Brain</tissue>
    </source>
</reference>
<sequence>DLVTGQPGLGPDLGSGRRTVGIDQWKEEEERTLQDLGLAYPGHRLHQQGPGGPALTRLLTFRTGSAGRKRR</sequence>
<evidence type="ECO:0000256" key="1">
    <source>
        <dbReference type="SAM" id="MobiDB-lite"/>
    </source>
</evidence>
<dbReference type="EMBL" id="HAEI01008330">
    <property type="protein sequence ID" value="SBS04729.1"/>
    <property type="molecule type" value="Transcribed_RNA"/>
</dbReference>
<evidence type="ECO:0000313" key="2">
    <source>
        <dbReference type="EMBL" id="SBS04729.1"/>
    </source>
</evidence>
<protein>
    <submittedName>
        <fullName evidence="2">Coiled-coil domain containing 61</fullName>
    </submittedName>
</protein>
<reference evidence="2" key="1">
    <citation type="submission" date="2016-05" db="EMBL/GenBank/DDBJ databases">
        <authorList>
            <person name="Lavstsen T."/>
            <person name="Jespersen J.S."/>
        </authorList>
    </citation>
    <scope>NUCLEOTIDE SEQUENCE</scope>
    <source>
        <tissue evidence="2">Brain</tissue>
    </source>
</reference>
<name>A0A1A8RHI0_9TELE</name>
<organism evidence="2">
    <name type="scientific">Nothobranchius rachovii</name>
    <name type="common">bluefin notho</name>
    <dbReference type="NCBI Taxonomy" id="451742"/>
    <lineage>
        <taxon>Eukaryota</taxon>
        <taxon>Metazoa</taxon>
        <taxon>Chordata</taxon>
        <taxon>Craniata</taxon>
        <taxon>Vertebrata</taxon>
        <taxon>Euteleostomi</taxon>
        <taxon>Actinopterygii</taxon>
        <taxon>Neopterygii</taxon>
        <taxon>Teleostei</taxon>
        <taxon>Neoteleostei</taxon>
        <taxon>Acanthomorphata</taxon>
        <taxon>Ovalentaria</taxon>
        <taxon>Atherinomorphae</taxon>
        <taxon>Cyprinodontiformes</taxon>
        <taxon>Nothobranchiidae</taxon>
        <taxon>Nothobranchius</taxon>
    </lineage>
</organism>